<feature type="compositionally biased region" description="Polar residues" evidence="4">
    <location>
        <begin position="1015"/>
        <end position="1024"/>
    </location>
</feature>
<evidence type="ECO:0000313" key="8">
    <source>
        <dbReference type="Proteomes" id="UP000031523"/>
    </source>
</evidence>
<dbReference type="InterPro" id="IPR011009">
    <property type="entry name" value="Kinase-like_dom_sf"/>
</dbReference>
<name>A0A0B5ETM1_STRA4</name>
<evidence type="ECO:0000256" key="3">
    <source>
        <dbReference type="ARBA" id="ARBA00022840"/>
    </source>
</evidence>
<evidence type="ECO:0000313" key="7">
    <source>
        <dbReference type="EMBL" id="AJE85029.1"/>
    </source>
</evidence>
<dbReference type="InterPro" id="IPR051931">
    <property type="entry name" value="PAK3-like"/>
</dbReference>
<dbReference type="PANTHER" id="PTHR45832">
    <property type="entry name" value="SERINE/THREONINE-PROTEIN KINASE SAMKA-RELATED-RELATED"/>
    <property type="match status" value="1"/>
</dbReference>
<feature type="compositionally biased region" description="Low complexity" evidence="4">
    <location>
        <begin position="365"/>
        <end position="384"/>
    </location>
</feature>
<keyword evidence="3" id="KW-0067">ATP-binding</keyword>
<keyword evidence="7" id="KW-0723">Serine/threonine-protein kinase</keyword>
<feature type="compositionally biased region" description="Basic and acidic residues" evidence="4">
    <location>
        <begin position="905"/>
        <end position="956"/>
    </location>
</feature>
<keyword evidence="5" id="KW-0812">Transmembrane</keyword>
<dbReference type="InterPro" id="IPR000719">
    <property type="entry name" value="Prot_kinase_dom"/>
</dbReference>
<reference evidence="7 8" key="1">
    <citation type="submission" date="2015-01" db="EMBL/GenBank/DDBJ databases">
        <title>Enhanced salinomycin production by adjusting the supply of polyketide extender units in Streptomyce albus DSM 41398.</title>
        <authorList>
            <person name="Lu C."/>
        </authorList>
    </citation>
    <scope>NUCLEOTIDE SEQUENCE [LARGE SCALE GENOMIC DNA]</scope>
    <source>
        <strain evidence="8">ATCC 21838 / DSM 41398 / FERM P-419 / JCM 4703 / NBRC 107858</strain>
    </source>
</reference>
<dbReference type="SMART" id="SM00220">
    <property type="entry name" value="S_TKc"/>
    <property type="match status" value="1"/>
</dbReference>
<evidence type="ECO:0000256" key="1">
    <source>
        <dbReference type="ARBA" id="ARBA00008874"/>
    </source>
</evidence>
<feature type="compositionally biased region" description="Basic and acidic residues" evidence="4">
    <location>
        <begin position="387"/>
        <end position="416"/>
    </location>
</feature>
<sequence>MEEYAGRVLAGRYRLPLPTSGGHEVSQTRAFDTYSGQEVLVRQVPLPEVVEAEVLDSEGLPEGYVSRGGRGAPGAGGRAGERGRTAAGAKGEGAEVRSSADPVVQRAIEAAQAAAQVPDHPRLDQVFDVFAEGGSLWIVTELVAARSLAAFLADEPLSPYRAAEVAADVVTALRALHAHGWVHRNITARTVLICDDGRVMLTGLAAGAAEEALCGYDPRPEPPHDGPPGPGGALQDDTGSQPVGGPRRGPGHGGPEDRGTPGPARGGARGTSAPEGAGGSRTHGLTQARQRGVSAALPEGYGRGAAALPEGPGRGTAGEGRAPEQGGAREQGRAREAQDAPRPGTPGSRDRNAPYGDGSSGPGDSGRPPRAGSAIAAYQAGTRAAARHSEQQQRGRQADEQQRAQQAREQRGESPHGRQQQPEPSQGQRDQRPSSGPPHGQQQSPEARHDRPRSEAPYDRPRSEASHGQQQQSEAPYGQQQPGSPRGPQRRPASPSADRGQGVQSPRGDAPAEPSVPVPPRSPHSRPGDSVRTGPEDLVTPPGRIADPYGVHGGPAEPWHGAVPRREAGEQPSAPRPTGLPPLPLGWDRDPAGAGASPYGPGERAPQGEVPYGAGESTRGEAPSDSGTGADSDSGTDSGTDSDFGSGSGRSAAYGETPYPSRQLAPRGETPYSSRELTPHGESPYGAEELHPEDAPRAQDPAAGTDRHAERPAPSWPSGWDVPEDQAPVRRRGPATALAAERARQARMAVVGPVTERWAPEQAGPVHENWQLAAPIGPATDLWALGALLFRAVQGYAPYPEDSTSELVQLVCAEPPAFAEECGPLRPVVESLLRQDPTERLDFEELRGWLRSLVRSAPEPEAGAQVVAGPPADPHLLPIVRRRGELVRRWRRRGAAKPARHKRAAREAAAREQHVAREHAPVRERPARQDPVREKAGRERPARPKPEPRAPREPRIGKKRPAGRGGREPRSLGRTLLILVLVGLVGALAFAMLFLPKSEENAGGDNRPGSGGATGQQPGPTSEESPGEDGGQSGDPQNPGSEQPQTTNPELPAGYALRKDKEGFQVQVPESWTRTPKNARKQVRYTNGQFTLLITPGRDSTATFGDDPMSYQREREYELQPFRDSTWATSSGMRSIDVGGRRMAEGQFTWQESDGREVFVRNLAMVFGGRYHVLQVIGPETQRDEVTRFYEQASASYRFTG</sequence>
<dbReference type="AlphaFoldDB" id="A0A0B5ETM1"/>
<feature type="transmembrane region" description="Helical" evidence="5">
    <location>
        <begin position="976"/>
        <end position="995"/>
    </location>
</feature>
<feature type="region of interest" description="Disordered" evidence="4">
    <location>
        <begin position="61"/>
        <end position="98"/>
    </location>
</feature>
<keyword evidence="5" id="KW-0472">Membrane</keyword>
<comment type="similarity">
    <text evidence="1">Belongs to the protein kinase superfamily. STE Ser/Thr protein kinase family. STE20 subfamily.</text>
</comment>
<feature type="compositionally biased region" description="Basic residues" evidence="4">
    <location>
        <begin position="891"/>
        <end position="904"/>
    </location>
</feature>
<organism evidence="7 8">
    <name type="scientific">Streptomyces albus (strain ATCC 21838 / DSM 41398 / FERM P-419 / JCM 4703 / NBRC 107858)</name>
    <dbReference type="NCBI Taxonomy" id="1081613"/>
    <lineage>
        <taxon>Bacteria</taxon>
        <taxon>Bacillati</taxon>
        <taxon>Actinomycetota</taxon>
        <taxon>Actinomycetes</taxon>
        <taxon>Kitasatosporales</taxon>
        <taxon>Streptomycetaceae</taxon>
        <taxon>Streptomyces</taxon>
    </lineage>
</organism>
<keyword evidence="7" id="KW-0418">Kinase</keyword>
<dbReference type="KEGG" id="sals:SLNWT_4653"/>
<dbReference type="GO" id="GO:0005524">
    <property type="term" value="F:ATP binding"/>
    <property type="evidence" value="ECO:0007669"/>
    <property type="project" value="UniProtKB-KW"/>
</dbReference>
<feature type="domain" description="Protein kinase" evidence="6">
    <location>
        <begin position="62"/>
        <end position="419"/>
    </location>
</feature>
<feature type="compositionally biased region" description="Gly residues" evidence="4">
    <location>
        <begin position="66"/>
        <end position="78"/>
    </location>
</feature>
<gene>
    <name evidence="7" type="ORF">SLNWT_4653</name>
</gene>
<dbReference type="InterPro" id="IPR001245">
    <property type="entry name" value="Ser-Thr/Tyr_kinase_cat_dom"/>
</dbReference>
<evidence type="ECO:0000256" key="5">
    <source>
        <dbReference type="SAM" id="Phobius"/>
    </source>
</evidence>
<dbReference type="PANTHER" id="PTHR45832:SF22">
    <property type="entry name" value="SERINE_THREONINE-PROTEIN KINASE SAMKA-RELATED"/>
    <property type="match status" value="1"/>
</dbReference>
<feature type="region of interest" description="Disordered" evidence="4">
    <location>
        <begin position="891"/>
        <end position="970"/>
    </location>
</feature>
<dbReference type="Proteomes" id="UP000031523">
    <property type="component" value="Chromosome"/>
</dbReference>
<dbReference type="PROSITE" id="PS50011">
    <property type="entry name" value="PROTEIN_KINASE_DOM"/>
    <property type="match status" value="1"/>
</dbReference>
<feature type="compositionally biased region" description="Basic and acidic residues" evidence="4">
    <location>
        <begin position="446"/>
        <end position="465"/>
    </location>
</feature>
<feature type="compositionally biased region" description="Polar residues" evidence="4">
    <location>
        <begin position="417"/>
        <end position="428"/>
    </location>
</feature>
<keyword evidence="8" id="KW-1185">Reference proteome</keyword>
<keyword evidence="2" id="KW-0547">Nucleotide-binding</keyword>
<feature type="compositionally biased region" description="Low complexity" evidence="4">
    <location>
        <begin position="592"/>
        <end position="602"/>
    </location>
</feature>
<dbReference type="EMBL" id="CP010519">
    <property type="protein sequence ID" value="AJE85029.1"/>
    <property type="molecule type" value="Genomic_DNA"/>
</dbReference>
<dbReference type="Gene3D" id="1.10.510.10">
    <property type="entry name" value="Transferase(Phosphotransferase) domain 1"/>
    <property type="match status" value="2"/>
</dbReference>
<feature type="compositionally biased region" description="Polar residues" evidence="4">
    <location>
        <begin position="1034"/>
        <end position="1049"/>
    </location>
</feature>
<feature type="compositionally biased region" description="Basic and acidic residues" evidence="4">
    <location>
        <begin position="330"/>
        <end position="339"/>
    </location>
</feature>
<evidence type="ECO:0000256" key="2">
    <source>
        <dbReference type="ARBA" id="ARBA00022741"/>
    </source>
</evidence>
<accession>A0A0B5ETM1</accession>
<feature type="region of interest" description="Disordered" evidence="4">
    <location>
        <begin position="1001"/>
        <end position="1053"/>
    </location>
</feature>
<keyword evidence="5" id="KW-1133">Transmembrane helix</keyword>
<dbReference type="Pfam" id="PF07714">
    <property type="entry name" value="PK_Tyr_Ser-Thr"/>
    <property type="match status" value="1"/>
</dbReference>
<feature type="compositionally biased region" description="Basic and acidic residues" evidence="4">
    <location>
        <begin position="688"/>
        <end position="697"/>
    </location>
</feature>
<dbReference type="SUPFAM" id="SSF56112">
    <property type="entry name" value="Protein kinase-like (PK-like)"/>
    <property type="match status" value="1"/>
</dbReference>
<proteinExistence type="inferred from homology"/>
<dbReference type="Gene3D" id="3.30.200.20">
    <property type="entry name" value="Phosphorylase Kinase, domain 1"/>
    <property type="match status" value="1"/>
</dbReference>
<feature type="compositionally biased region" description="Low complexity" evidence="4">
    <location>
        <begin position="478"/>
        <end position="497"/>
    </location>
</feature>
<keyword evidence="7" id="KW-0808">Transferase</keyword>
<evidence type="ECO:0000259" key="6">
    <source>
        <dbReference type="PROSITE" id="PS50011"/>
    </source>
</evidence>
<dbReference type="GO" id="GO:0004674">
    <property type="term" value="F:protein serine/threonine kinase activity"/>
    <property type="evidence" value="ECO:0007669"/>
    <property type="project" value="UniProtKB-KW"/>
</dbReference>
<feature type="compositionally biased region" description="Pro residues" evidence="4">
    <location>
        <begin position="574"/>
        <end position="584"/>
    </location>
</feature>
<protein>
    <submittedName>
        <fullName evidence="7">Serine/threonine protein kinase</fullName>
    </submittedName>
</protein>
<feature type="region of interest" description="Disordered" evidence="4">
    <location>
        <begin position="214"/>
        <end position="736"/>
    </location>
</feature>
<feature type="compositionally biased region" description="Low complexity" evidence="4">
    <location>
        <begin position="624"/>
        <end position="653"/>
    </location>
</feature>
<evidence type="ECO:0000256" key="4">
    <source>
        <dbReference type="SAM" id="MobiDB-lite"/>
    </source>
</evidence>